<feature type="coiled-coil region" evidence="10">
    <location>
        <begin position="338"/>
        <end position="372"/>
    </location>
</feature>
<evidence type="ECO:0000313" key="13">
    <source>
        <dbReference type="Proteomes" id="UP001139365"/>
    </source>
</evidence>
<dbReference type="EMBL" id="JALEMU010000123">
    <property type="protein sequence ID" value="MCI5756138.1"/>
    <property type="molecule type" value="Genomic_DNA"/>
</dbReference>
<dbReference type="SUPFAM" id="SSF52540">
    <property type="entry name" value="P-loop containing nucleoside triphosphate hydrolases"/>
    <property type="match status" value="1"/>
</dbReference>
<dbReference type="NCBIfam" id="TIGR00634">
    <property type="entry name" value="recN"/>
    <property type="match status" value="1"/>
</dbReference>
<dbReference type="FunFam" id="3.40.50.300:FF:000356">
    <property type="entry name" value="DNA repair protein RecN"/>
    <property type="match status" value="1"/>
</dbReference>
<dbReference type="PANTHER" id="PTHR11059:SF0">
    <property type="entry name" value="DNA REPAIR PROTEIN RECN"/>
    <property type="match status" value="1"/>
</dbReference>
<evidence type="ECO:0000256" key="3">
    <source>
        <dbReference type="ARBA" id="ARBA00021315"/>
    </source>
</evidence>
<gene>
    <name evidence="12" type="primary">recN</name>
    <name evidence="12" type="ORF">MR241_07585</name>
</gene>
<dbReference type="PANTHER" id="PTHR11059">
    <property type="entry name" value="DNA REPAIR PROTEIN RECN"/>
    <property type="match status" value="1"/>
</dbReference>
<dbReference type="InterPro" id="IPR003395">
    <property type="entry name" value="RecF/RecN/SMC_N"/>
</dbReference>
<keyword evidence="6" id="KW-0067">ATP-binding</keyword>
<sequence>MLSSLHIENVAVIKNADIDFGAGFNVLTGETGAGKSILIDSINLILGAKPSRDLIRSGENEASVSALFSDIAVPLSKAGDSEISPDEDGCLYITRSIDAAGKAKTRIGGKTVPVSMQKDIASCLISIHGQNDNRILMSPAAHLGYLDSYAGNGVLLSEYYGYYELMNDCRRRMNELARDEREKARTVELLKYQIADIDAAKLKAGEEEELTASRDRVKNSERIMKQTRLITKALYRSERSLPAYELVKKAISAMESIADYIPQSEEYIKKLNDVAYTLEDIGLTVEDMSETEYDDPDSELDRIESRLDLISKLERKYGTDIAEILAFRDRAAAELSDIELSDVKISELQVKLAEYERKALELASRLTESRKKAAETLEKSVVSELAYLEMPKVRFRVDIRRSRDADGKTKFTRSGTDDVEFLLSANPGEPLKPLAKIASGGELSRIMLALKSVNAADAVGETLIFDEIDTGVSGKTSQKIGMRLRALAASNQVICVTHSAQIAAEAHHQFLIRKSEHGGRVETTVTELDRTGRINEIARIMGGVNITDKLLDSAAEMLDSAASLPGKQ</sequence>
<dbReference type="GO" id="GO:0005524">
    <property type="term" value="F:ATP binding"/>
    <property type="evidence" value="ECO:0007669"/>
    <property type="project" value="UniProtKB-KW"/>
</dbReference>
<reference evidence="12 13" key="1">
    <citation type="submission" date="2022-03" db="EMBL/GenBank/DDBJ databases">
        <title>Metagenome-assembled genomes from swine fecal metagenomes.</title>
        <authorList>
            <person name="Holman D.B."/>
            <person name="Kommadath A."/>
        </authorList>
    </citation>
    <scope>NUCLEOTIDE SEQUENCE [LARGE SCALE GENOMIC DNA]</scope>
    <source>
        <strain evidence="12">SUG147</strain>
    </source>
</reference>
<evidence type="ECO:0000256" key="4">
    <source>
        <dbReference type="ARBA" id="ARBA00022741"/>
    </source>
</evidence>
<dbReference type="CDD" id="cd03241">
    <property type="entry name" value="ABC_RecN"/>
    <property type="match status" value="2"/>
</dbReference>
<feature type="domain" description="RecF/RecN/SMC N-terminal" evidence="11">
    <location>
        <begin position="2"/>
        <end position="517"/>
    </location>
</feature>
<evidence type="ECO:0000256" key="2">
    <source>
        <dbReference type="ARBA" id="ARBA00009441"/>
    </source>
</evidence>
<dbReference type="InterPro" id="IPR004604">
    <property type="entry name" value="DNA_recomb/repair_RecN"/>
</dbReference>
<dbReference type="GO" id="GO:0043590">
    <property type="term" value="C:bacterial nucleoid"/>
    <property type="evidence" value="ECO:0007669"/>
    <property type="project" value="TreeGrafter"/>
</dbReference>
<keyword evidence="5 9" id="KW-0227">DNA damage</keyword>
<dbReference type="GO" id="GO:0006310">
    <property type="term" value="P:DNA recombination"/>
    <property type="evidence" value="ECO:0007669"/>
    <property type="project" value="InterPro"/>
</dbReference>
<evidence type="ECO:0000259" key="11">
    <source>
        <dbReference type="Pfam" id="PF02463"/>
    </source>
</evidence>
<proteinExistence type="inferred from homology"/>
<dbReference type="Proteomes" id="UP001139365">
    <property type="component" value="Unassembled WGS sequence"/>
</dbReference>
<comment type="function">
    <text evidence="1 9">May be involved in recombinational repair of damaged DNA.</text>
</comment>
<keyword evidence="10" id="KW-0175">Coiled coil</keyword>
<evidence type="ECO:0000256" key="8">
    <source>
        <dbReference type="ARBA" id="ARBA00033408"/>
    </source>
</evidence>
<evidence type="ECO:0000256" key="1">
    <source>
        <dbReference type="ARBA" id="ARBA00003618"/>
    </source>
</evidence>
<name>A0AAE3K4J4_9BACT</name>
<organism evidence="12 13">
    <name type="scientific">Candidatus Colimorpha enterica</name>
    <dbReference type="NCBI Taxonomy" id="3083063"/>
    <lineage>
        <taxon>Bacteria</taxon>
        <taxon>Pseudomonadati</taxon>
        <taxon>Bacteroidota</taxon>
        <taxon>Bacteroidia</taxon>
        <taxon>Bacteroidales</taxon>
        <taxon>Candidatus Colimorpha</taxon>
    </lineage>
</organism>
<dbReference type="GO" id="GO:0006281">
    <property type="term" value="P:DNA repair"/>
    <property type="evidence" value="ECO:0007669"/>
    <property type="project" value="UniProtKB-KW"/>
</dbReference>
<dbReference type="PIRSF" id="PIRSF003128">
    <property type="entry name" value="RecN"/>
    <property type="match status" value="1"/>
</dbReference>
<dbReference type="Gene3D" id="3.40.50.300">
    <property type="entry name" value="P-loop containing nucleotide triphosphate hydrolases"/>
    <property type="match status" value="2"/>
</dbReference>
<dbReference type="AlphaFoldDB" id="A0AAE3K4J4"/>
<keyword evidence="7 9" id="KW-0234">DNA repair</keyword>
<comment type="caution">
    <text evidence="12">The sequence shown here is derived from an EMBL/GenBank/DDBJ whole genome shotgun (WGS) entry which is preliminary data.</text>
</comment>
<evidence type="ECO:0000313" key="12">
    <source>
        <dbReference type="EMBL" id="MCI5756138.1"/>
    </source>
</evidence>
<evidence type="ECO:0000256" key="7">
    <source>
        <dbReference type="ARBA" id="ARBA00023204"/>
    </source>
</evidence>
<evidence type="ECO:0000256" key="6">
    <source>
        <dbReference type="ARBA" id="ARBA00022840"/>
    </source>
</evidence>
<evidence type="ECO:0000256" key="5">
    <source>
        <dbReference type="ARBA" id="ARBA00022763"/>
    </source>
</evidence>
<evidence type="ECO:0000256" key="10">
    <source>
        <dbReference type="SAM" id="Coils"/>
    </source>
</evidence>
<dbReference type="GO" id="GO:0009432">
    <property type="term" value="P:SOS response"/>
    <property type="evidence" value="ECO:0007669"/>
    <property type="project" value="TreeGrafter"/>
</dbReference>
<evidence type="ECO:0000256" key="9">
    <source>
        <dbReference type="PIRNR" id="PIRNR003128"/>
    </source>
</evidence>
<protein>
    <recommendedName>
        <fullName evidence="3 9">DNA repair protein RecN</fullName>
    </recommendedName>
    <alternativeName>
        <fullName evidence="8 9">Recombination protein N</fullName>
    </alternativeName>
</protein>
<dbReference type="InterPro" id="IPR027417">
    <property type="entry name" value="P-loop_NTPase"/>
</dbReference>
<accession>A0AAE3K4J4</accession>
<comment type="similarity">
    <text evidence="2 9">Belongs to the RecN family.</text>
</comment>
<dbReference type="Pfam" id="PF02463">
    <property type="entry name" value="SMC_N"/>
    <property type="match status" value="1"/>
</dbReference>
<keyword evidence="4" id="KW-0547">Nucleotide-binding</keyword>